<reference evidence="3" key="1">
    <citation type="journal article" date="2019" name="Int. J. Syst. Evol. Microbiol.">
        <title>The Global Catalogue of Microorganisms (GCM) 10K type strain sequencing project: providing services to taxonomists for standard genome sequencing and annotation.</title>
        <authorList>
            <consortium name="The Broad Institute Genomics Platform"/>
            <consortium name="The Broad Institute Genome Sequencing Center for Infectious Disease"/>
            <person name="Wu L."/>
            <person name="Ma J."/>
        </authorList>
    </citation>
    <scope>NUCLEOTIDE SEQUENCE [LARGE SCALE GENOMIC DNA]</scope>
    <source>
        <strain evidence="3">JCM 4504</strain>
    </source>
</reference>
<dbReference type="Proteomes" id="UP001596321">
    <property type="component" value="Unassembled WGS sequence"/>
</dbReference>
<dbReference type="InterPro" id="IPR000835">
    <property type="entry name" value="HTH_MarR-typ"/>
</dbReference>
<dbReference type="PROSITE" id="PS50995">
    <property type="entry name" value="HTH_MARR_2"/>
    <property type="match status" value="1"/>
</dbReference>
<organism evidence="2 3">
    <name type="scientific">Streptomyces plicatus</name>
    <dbReference type="NCBI Taxonomy" id="1922"/>
    <lineage>
        <taxon>Bacteria</taxon>
        <taxon>Bacillati</taxon>
        <taxon>Actinomycetota</taxon>
        <taxon>Actinomycetes</taxon>
        <taxon>Kitasatosporales</taxon>
        <taxon>Streptomycetaceae</taxon>
        <taxon>Streptomyces</taxon>
        <taxon>Streptomyces rochei group</taxon>
    </lineage>
</organism>
<sequence>MLERLRRRGLLDITRDAGDRRRKVVSITEEGRRLAIRLAPAVVTVSEQMLAPFSPEERAQFLSLLRRAVSES</sequence>
<name>A0ABW1XQP3_STRPL</name>
<dbReference type="Pfam" id="PF13463">
    <property type="entry name" value="HTH_27"/>
    <property type="match status" value="1"/>
</dbReference>
<dbReference type="SUPFAM" id="SSF46785">
    <property type="entry name" value="Winged helix' DNA-binding domain"/>
    <property type="match status" value="1"/>
</dbReference>
<accession>A0ABW1XQP3</accession>
<dbReference type="EMBL" id="JBHSUW010000001">
    <property type="protein sequence ID" value="MFC6500450.1"/>
    <property type="molecule type" value="Genomic_DNA"/>
</dbReference>
<dbReference type="InterPro" id="IPR039422">
    <property type="entry name" value="MarR/SlyA-like"/>
</dbReference>
<proteinExistence type="predicted"/>
<dbReference type="RefSeq" id="WP_386457015.1">
    <property type="nucleotide sequence ID" value="NZ_JBHSUW010000001.1"/>
</dbReference>
<evidence type="ECO:0000313" key="3">
    <source>
        <dbReference type="Proteomes" id="UP001596321"/>
    </source>
</evidence>
<feature type="domain" description="HTH marR-type" evidence="1">
    <location>
        <begin position="1"/>
        <end position="70"/>
    </location>
</feature>
<dbReference type="Gene3D" id="1.10.10.10">
    <property type="entry name" value="Winged helix-like DNA-binding domain superfamily/Winged helix DNA-binding domain"/>
    <property type="match status" value="1"/>
</dbReference>
<keyword evidence="3" id="KW-1185">Reference proteome</keyword>
<evidence type="ECO:0000259" key="1">
    <source>
        <dbReference type="PROSITE" id="PS50995"/>
    </source>
</evidence>
<dbReference type="PRINTS" id="PR00598">
    <property type="entry name" value="HTHMARR"/>
</dbReference>
<dbReference type="InterPro" id="IPR036388">
    <property type="entry name" value="WH-like_DNA-bd_sf"/>
</dbReference>
<evidence type="ECO:0000313" key="2">
    <source>
        <dbReference type="EMBL" id="MFC6500450.1"/>
    </source>
</evidence>
<dbReference type="InterPro" id="IPR036390">
    <property type="entry name" value="WH_DNA-bd_sf"/>
</dbReference>
<gene>
    <name evidence="2" type="ORF">ACFQFF_02180</name>
</gene>
<protein>
    <submittedName>
        <fullName evidence="2">MarR family winged helix-turn-helix transcriptional regulator</fullName>
    </submittedName>
</protein>
<dbReference type="PANTHER" id="PTHR33164:SF95">
    <property type="entry name" value="TRANSCRIPTIONAL REGULATOR"/>
    <property type="match status" value="1"/>
</dbReference>
<dbReference type="PANTHER" id="PTHR33164">
    <property type="entry name" value="TRANSCRIPTIONAL REGULATOR, MARR FAMILY"/>
    <property type="match status" value="1"/>
</dbReference>
<comment type="caution">
    <text evidence="2">The sequence shown here is derived from an EMBL/GenBank/DDBJ whole genome shotgun (WGS) entry which is preliminary data.</text>
</comment>